<dbReference type="InterPro" id="IPR028349">
    <property type="entry name" value="PafC-like"/>
</dbReference>
<feature type="domain" description="HTH deoR-type" evidence="3">
    <location>
        <begin position="3"/>
        <end position="58"/>
    </location>
</feature>
<keyword evidence="1" id="KW-0805">Transcription regulation</keyword>
<dbReference type="InterPro" id="IPR036390">
    <property type="entry name" value="WH_DNA-bd_sf"/>
</dbReference>
<dbReference type="GO" id="GO:0003700">
    <property type="term" value="F:DNA-binding transcription factor activity"/>
    <property type="evidence" value="ECO:0007669"/>
    <property type="project" value="InterPro"/>
</dbReference>
<dbReference type="EMBL" id="WQLA01000005">
    <property type="protein sequence ID" value="MVN92289.1"/>
    <property type="molecule type" value="Genomic_DNA"/>
</dbReference>
<dbReference type="InterPro" id="IPR013196">
    <property type="entry name" value="HTH_11"/>
</dbReference>
<dbReference type="InterPro" id="IPR026881">
    <property type="entry name" value="WYL_dom"/>
</dbReference>
<dbReference type="SUPFAM" id="SSF46785">
    <property type="entry name" value="Winged helix' DNA-binding domain"/>
    <property type="match status" value="1"/>
</dbReference>
<dbReference type="PROSITE" id="PS52050">
    <property type="entry name" value="WYL"/>
    <property type="match status" value="1"/>
</dbReference>
<dbReference type="PANTHER" id="PTHR34580:SF3">
    <property type="entry name" value="PROTEIN PAFB"/>
    <property type="match status" value="1"/>
</dbReference>
<dbReference type="Pfam" id="PF13280">
    <property type="entry name" value="WYL"/>
    <property type="match status" value="1"/>
</dbReference>
<sequence>MNRIDRISAILIQLQSRRVVKAQFIADRFDISLRTVYRDIRTLEEAGVPIIGEAGTGYSLADGYRLPPIAFTIEEATALFTAEKLVETLTDEVNSGSYQSAMFKVRAVLKNGEKDYLAGIDNRIEVLKGRRAPQMHEGVNPMQPVLKAIAEKKVLSLKYFSYYRQVHTERCVEPVGVFYLDRYWHLIGWCQMQQDYRDFRFDRMLDVQLTNNDVLKQHPALKTYIDNYYHERDVHRVVLKIDKKMALHLGDEKLYHGLVGEVDLGDEIEMTFLTGFLEGFARWFLFFADYATIVEPASLRTMAKDLVEKVLLKL</sequence>
<dbReference type="InterPro" id="IPR057727">
    <property type="entry name" value="WCX_dom"/>
</dbReference>
<keyword evidence="5" id="KW-1185">Reference proteome</keyword>
<comment type="caution">
    <text evidence="4">The sequence shown here is derived from an EMBL/GenBank/DDBJ whole genome shotgun (WGS) entry which is preliminary data.</text>
</comment>
<dbReference type="Pfam" id="PF25583">
    <property type="entry name" value="WCX"/>
    <property type="match status" value="1"/>
</dbReference>
<reference evidence="4 5" key="1">
    <citation type="submission" date="2019-12" db="EMBL/GenBank/DDBJ databases">
        <title>Mucilaginibacter sp. HME9299 genome sequencing and assembly.</title>
        <authorList>
            <person name="Kang H."/>
            <person name="Kim H."/>
            <person name="Joh K."/>
        </authorList>
    </citation>
    <scope>NUCLEOTIDE SEQUENCE [LARGE SCALE GENOMIC DNA]</scope>
    <source>
        <strain evidence="4 5">HME9299</strain>
    </source>
</reference>
<dbReference type="InterPro" id="IPR036388">
    <property type="entry name" value="WH-like_DNA-bd_sf"/>
</dbReference>
<dbReference type="InterPro" id="IPR001034">
    <property type="entry name" value="DeoR_HTH"/>
</dbReference>
<proteinExistence type="predicted"/>
<dbReference type="AlphaFoldDB" id="A0A6I4IG02"/>
<dbReference type="InterPro" id="IPR051534">
    <property type="entry name" value="CBASS_pafABC_assoc_protein"/>
</dbReference>
<name>A0A6I4IG02_9SPHI</name>
<dbReference type="Pfam" id="PF08279">
    <property type="entry name" value="HTH_11"/>
    <property type="match status" value="1"/>
</dbReference>
<gene>
    <name evidence="4" type="ORF">GO816_14225</name>
</gene>
<dbReference type="PIRSF" id="PIRSF016838">
    <property type="entry name" value="PafC"/>
    <property type="match status" value="1"/>
</dbReference>
<accession>A0A6I4IG02</accession>
<dbReference type="PROSITE" id="PS51000">
    <property type="entry name" value="HTH_DEOR_2"/>
    <property type="match status" value="1"/>
</dbReference>
<evidence type="ECO:0000259" key="3">
    <source>
        <dbReference type="PROSITE" id="PS51000"/>
    </source>
</evidence>
<dbReference type="Proteomes" id="UP000434850">
    <property type="component" value="Unassembled WGS sequence"/>
</dbReference>
<keyword evidence="2" id="KW-0804">Transcription</keyword>
<evidence type="ECO:0000313" key="5">
    <source>
        <dbReference type="Proteomes" id="UP000434850"/>
    </source>
</evidence>
<dbReference type="Gene3D" id="1.10.10.10">
    <property type="entry name" value="Winged helix-like DNA-binding domain superfamily/Winged helix DNA-binding domain"/>
    <property type="match status" value="1"/>
</dbReference>
<dbReference type="PANTHER" id="PTHR34580">
    <property type="match status" value="1"/>
</dbReference>
<evidence type="ECO:0000256" key="1">
    <source>
        <dbReference type="ARBA" id="ARBA00023015"/>
    </source>
</evidence>
<protein>
    <submittedName>
        <fullName evidence="4">WYL domain-containing protein</fullName>
    </submittedName>
</protein>
<organism evidence="4 5">
    <name type="scientific">Mucilaginibacter aquatilis</name>
    <dbReference type="NCBI Taxonomy" id="1517760"/>
    <lineage>
        <taxon>Bacteria</taxon>
        <taxon>Pseudomonadati</taxon>
        <taxon>Bacteroidota</taxon>
        <taxon>Sphingobacteriia</taxon>
        <taxon>Sphingobacteriales</taxon>
        <taxon>Sphingobacteriaceae</taxon>
        <taxon>Mucilaginibacter</taxon>
    </lineage>
</organism>
<evidence type="ECO:0000313" key="4">
    <source>
        <dbReference type="EMBL" id="MVN92289.1"/>
    </source>
</evidence>
<dbReference type="RefSeq" id="WP_317163638.1">
    <property type="nucleotide sequence ID" value="NZ_WQLA01000005.1"/>
</dbReference>
<evidence type="ECO:0000256" key="2">
    <source>
        <dbReference type="ARBA" id="ARBA00023163"/>
    </source>
</evidence>